<name>A0AC34R521_9BILA</name>
<organism evidence="1 2">
    <name type="scientific">Panagrolaimus sp. JU765</name>
    <dbReference type="NCBI Taxonomy" id="591449"/>
    <lineage>
        <taxon>Eukaryota</taxon>
        <taxon>Metazoa</taxon>
        <taxon>Ecdysozoa</taxon>
        <taxon>Nematoda</taxon>
        <taxon>Chromadorea</taxon>
        <taxon>Rhabditida</taxon>
        <taxon>Tylenchina</taxon>
        <taxon>Panagrolaimomorpha</taxon>
        <taxon>Panagrolaimoidea</taxon>
        <taxon>Panagrolaimidae</taxon>
        <taxon>Panagrolaimus</taxon>
    </lineage>
</organism>
<reference evidence="2" key="1">
    <citation type="submission" date="2022-11" db="UniProtKB">
        <authorList>
            <consortium name="WormBaseParasite"/>
        </authorList>
    </citation>
    <scope>IDENTIFICATION</scope>
</reference>
<dbReference type="WBParaSite" id="JU765_v2.g3618.t1">
    <property type="protein sequence ID" value="JU765_v2.g3618.t1"/>
    <property type="gene ID" value="JU765_v2.g3618"/>
</dbReference>
<dbReference type="Proteomes" id="UP000887576">
    <property type="component" value="Unplaced"/>
</dbReference>
<evidence type="ECO:0000313" key="2">
    <source>
        <dbReference type="WBParaSite" id="JU765_v2.g3618.t1"/>
    </source>
</evidence>
<proteinExistence type="predicted"/>
<accession>A0AC34R521</accession>
<protein>
    <submittedName>
        <fullName evidence="2">Hexosyltransferase</fullName>
    </submittedName>
</protein>
<sequence length="232" mass="27054">MFQKKYWKNNRIFKLILYFQVFVLTVYVVKRTFYFNQHDLKQEIETKSSVNGKVFQIPEKNAAMDGKSVQIPIATTLANVKLPQILEPENVVDEKLIEKPAMVMVSEAVVENDSEEDKFQYDEYDIIFSNLKMKYKVRKFDIDCAEKNVLLVIPSRPNAFIAREAIRKSWLNYKPPSFIHKFLIGQDSDLNVRKKVDEEAGLFNDLIITDLVDSYQNLSLKVSFFEIASVSF</sequence>
<evidence type="ECO:0000313" key="1">
    <source>
        <dbReference type="Proteomes" id="UP000887576"/>
    </source>
</evidence>